<name>A0AA37XN65_9ENTE</name>
<reference evidence="1 2" key="1">
    <citation type="journal article" date="2014" name="Int. J. Syst. Evol. Microbiol.">
        <title>Complete genome sequence of Corynebacterium casei LMG S-19264T (=DSM 44701T), isolated from a smear-ripened cheese.</title>
        <authorList>
            <consortium name="US DOE Joint Genome Institute (JGI-PGF)"/>
            <person name="Walter F."/>
            <person name="Albersmeier A."/>
            <person name="Kalinowski J."/>
            <person name="Ruckert C."/>
        </authorList>
    </citation>
    <scope>NUCLEOTIDE SEQUENCE [LARGE SCALE GENOMIC DNA]</scope>
    <source>
        <strain evidence="1 2">NBRC 114545</strain>
    </source>
</reference>
<comment type="caution">
    <text evidence="1">The sequence shown here is derived from an EMBL/GenBank/DDBJ whole genome shotgun (WGS) entry which is preliminary data.</text>
</comment>
<dbReference type="Proteomes" id="UP001157039">
    <property type="component" value="Unassembled WGS sequence"/>
</dbReference>
<proteinExistence type="predicted"/>
<gene>
    <name evidence="1" type="ORF">GCM10025885_21900</name>
</gene>
<evidence type="ECO:0000313" key="2">
    <source>
        <dbReference type="Proteomes" id="UP001157039"/>
    </source>
</evidence>
<dbReference type="AlphaFoldDB" id="A0AA37XN65"/>
<protein>
    <submittedName>
        <fullName evidence="1">Uncharacterized protein</fullName>
    </submittedName>
</protein>
<sequence>MDIEDYDKLKASLEIVERLKEAETSGGIDIEAAKERFRL</sequence>
<organism evidence="1 2">
    <name type="scientific">Tetragenococcus osmophilus</name>
    <dbReference type="NCBI Taxonomy" id="526944"/>
    <lineage>
        <taxon>Bacteria</taxon>
        <taxon>Bacillati</taxon>
        <taxon>Bacillota</taxon>
        <taxon>Bacilli</taxon>
        <taxon>Lactobacillales</taxon>
        <taxon>Enterococcaceae</taxon>
        <taxon>Tetragenococcus</taxon>
    </lineage>
</organism>
<accession>A0AA37XN65</accession>
<evidence type="ECO:0000313" key="1">
    <source>
        <dbReference type="EMBL" id="GMA73141.1"/>
    </source>
</evidence>
<dbReference type="EMBL" id="BSUW01000001">
    <property type="protein sequence ID" value="GMA73141.1"/>
    <property type="molecule type" value="Genomic_DNA"/>
</dbReference>